<dbReference type="Proteomes" id="UP000683925">
    <property type="component" value="Unassembled WGS sequence"/>
</dbReference>
<feature type="domain" description="H-type lectin" evidence="1">
    <location>
        <begin position="34"/>
        <end position="97"/>
    </location>
</feature>
<name>A0A8S1VMG5_PAROT</name>
<evidence type="ECO:0000259" key="1">
    <source>
        <dbReference type="Pfam" id="PF09458"/>
    </source>
</evidence>
<proteinExistence type="predicted"/>
<dbReference type="GO" id="GO:0030246">
    <property type="term" value="F:carbohydrate binding"/>
    <property type="evidence" value="ECO:0007669"/>
    <property type="project" value="InterPro"/>
</dbReference>
<gene>
    <name evidence="2" type="ORF">POCTA_138.1.T0690234</name>
</gene>
<keyword evidence="3" id="KW-1185">Reference proteome</keyword>
<protein>
    <recommendedName>
        <fullName evidence="1">H-type lectin domain-containing protein</fullName>
    </recommendedName>
</protein>
<sequence>MVNLVSSIIVYDTNVFKGFDNYPIFSCIGTQHTSQIVFSDSFPEIPKVIISLEKIDTIFNNSGFILEITDVQLTYFNITISCLNQRVFSIRFKWYAIFGGGLQVINYISSGGIVNNTFPHSMSNPKYGFVSLTGFLYNGQIEFLLQVSELTSSSISVEINQVAGKFPNLLKIGYQVVITEYEIINLGLQYAPQNFISQPIQQICSQWFIFNLQGVNFQNYDSLRLNLTYNNTADIISYQFGKWFGQYTGSYHSQLWFSYQNTYFSCAFIKTKMKLISVINDLPEKKIFFNDLNLQYINQGQYELIFNQKLSYMQIEVAMKSFQGKLIQSSIHQQDNCNPSQIKVLKYKDQKIFNFITFYLAFTSPIYGQQKFKIIITTGSIELVQVLQNYIQTEMTILKFEYINI</sequence>
<comment type="caution">
    <text evidence="2">The sequence shown here is derived from an EMBL/GenBank/DDBJ whole genome shotgun (WGS) entry which is preliminary data.</text>
</comment>
<dbReference type="EMBL" id="CAJJDP010000068">
    <property type="protein sequence ID" value="CAD8177783.1"/>
    <property type="molecule type" value="Genomic_DNA"/>
</dbReference>
<evidence type="ECO:0000313" key="2">
    <source>
        <dbReference type="EMBL" id="CAD8177783.1"/>
    </source>
</evidence>
<evidence type="ECO:0000313" key="3">
    <source>
        <dbReference type="Proteomes" id="UP000683925"/>
    </source>
</evidence>
<organism evidence="2 3">
    <name type="scientific">Paramecium octaurelia</name>
    <dbReference type="NCBI Taxonomy" id="43137"/>
    <lineage>
        <taxon>Eukaryota</taxon>
        <taxon>Sar</taxon>
        <taxon>Alveolata</taxon>
        <taxon>Ciliophora</taxon>
        <taxon>Intramacronucleata</taxon>
        <taxon>Oligohymenophorea</taxon>
        <taxon>Peniculida</taxon>
        <taxon>Parameciidae</taxon>
        <taxon>Paramecium</taxon>
    </lineage>
</organism>
<dbReference type="InterPro" id="IPR019019">
    <property type="entry name" value="H-type_lectin_domain"/>
</dbReference>
<dbReference type="AlphaFoldDB" id="A0A8S1VMG5"/>
<dbReference type="GO" id="GO:0007155">
    <property type="term" value="P:cell adhesion"/>
    <property type="evidence" value="ECO:0007669"/>
    <property type="project" value="InterPro"/>
</dbReference>
<dbReference type="Pfam" id="PF09458">
    <property type="entry name" value="H_lectin"/>
    <property type="match status" value="1"/>
</dbReference>
<dbReference type="OrthoDB" id="317456at2759"/>
<accession>A0A8S1VMG5</accession>
<reference evidence="2" key="1">
    <citation type="submission" date="2021-01" db="EMBL/GenBank/DDBJ databases">
        <authorList>
            <consortium name="Genoscope - CEA"/>
            <person name="William W."/>
        </authorList>
    </citation>
    <scope>NUCLEOTIDE SEQUENCE</scope>
</reference>